<dbReference type="Proteomes" id="UP000825360">
    <property type="component" value="Chromosome"/>
</dbReference>
<organism evidence="3 4">
    <name type="scientific">Neisseria perflava</name>
    <dbReference type="NCBI Taxonomy" id="33053"/>
    <lineage>
        <taxon>Bacteria</taxon>
        <taxon>Pseudomonadati</taxon>
        <taxon>Pseudomonadota</taxon>
        <taxon>Betaproteobacteria</taxon>
        <taxon>Neisseriales</taxon>
        <taxon>Neisseriaceae</taxon>
        <taxon>Neisseria</taxon>
    </lineage>
</organism>
<name>A0ABD7F069_NEIPE</name>
<feature type="region of interest" description="Disordered" evidence="1">
    <location>
        <begin position="45"/>
        <end position="77"/>
    </location>
</feature>
<feature type="compositionally biased region" description="Basic and acidic residues" evidence="1">
    <location>
        <begin position="46"/>
        <end position="60"/>
    </location>
</feature>
<dbReference type="InterPro" id="IPR026835">
    <property type="entry name" value="YqcG_C"/>
</dbReference>
<feature type="domain" description="Toxin YqcG C-terminal" evidence="2">
    <location>
        <begin position="1"/>
        <end position="51"/>
    </location>
</feature>
<accession>A0ABD7F069</accession>
<evidence type="ECO:0000256" key="1">
    <source>
        <dbReference type="SAM" id="MobiDB-lite"/>
    </source>
</evidence>
<dbReference type="EMBL" id="CP079818">
    <property type="protein sequence ID" value="QXW91520.1"/>
    <property type="molecule type" value="Genomic_DNA"/>
</dbReference>
<dbReference type="AlphaFoldDB" id="A0ABD7F069"/>
<reference evidence="3 4" key="1">
    <citation type="submission" date="2021-07" db="EMBL/GenBank/DDBJ databases">
        <title>Genome sequencing of Neisseria perflava LPB0400.</title>
        <authorList>
            <person name="Kim J."/>
        </authorList>
    </citation>
    <scope>NUCLEOTIDE SEQUENCE [LARGE SCALE GENOMIC DNA]</scope>
    <source>
        <strain evidence="3 4">LPB0400</strain>
    </source>
</reference>
<evidence type="ECO:0000313" key="3">
    <source>
        <dbReference type="EMBL" id="QXW91520.1"/>
    </source>
</evidence>
<gene>
    <name evidence="3" type="ORF">LPB400_07105</name>
</gene>
<sequence length="77" mass="8990">MGHRYGWENRRLIKAADELGMTQSQLNEYVNDPKRTKKLFALQNKAENESHDPRFEKPGRGDLGTIKQDMRNFLNGK</sequence>
<evidence type="ECO:0000313" key="4">
    <source>
        <dbReference type="Proteomes" id="UP000825360"/>
    </source>
</evidence>
<dbReference type="Pfam" id="PF14410">
    <property type="entry name" value="GH-E"/>
    <property type="match status" value="1"/>
</dbReference>
<evidence type="ECO:0000259" key="2">
    <source>
        <dbReference type="Pfam" id="PF14410"/>
    </source>
</evidence>
<dbReference type="KEGG" id="npf:LPB400_07105"/>
<proteinExistence type="predicted"/>
<protein>
    <submittedName>
        <fullName evidence="3">HNH/ENDO VII family nuclease</fullName>
    </submittedName>
</protein>